<dbReference type="SMART" id="SM00387">
    <property type="entry name" value="HATPase_c"/>
    <property type="match status" value="1"/>
</dbReference>
<dbReference type="InterPro" id="IPR005467">
    <property type="entry name" value="His_kinase_dom"/>
</dbReference>
<dbReference type="AlphaFoldDB" id="A0A5B2WRI7"/>
<dbReference type="InterPro" id="IPR003852">
    <property type="entry name" value="Sig_transdc_His_kinase_KdpD_N"/>
</dbReference>
<evidence type="ECO:0000256" key="14">
    <source>
        <dbReference type="SAM" id="Phobius"/>
    </source>
</evidence>
<dbReference type="InterPro" id="IPR025201">
    <property type="entry name" value="KdpD_TM"/>
</dbReference>
<protein>
    <recommendedName>
        <fullName evidence="4">histidine kinase</fullName>
        <ecNumber evidence="4">2.7.13.3</ecNumber>
    </recommendedName>
</protein>
<sequence length="926" mass="99011">MEGYNSARQPRRGELRIYLGAAPGVGKTFAMLGEARRRLDRGTDLVVGLVETHNRAKTAELVDGLEIVPRRHLSHRGHDFTEMDVDAILARKPEVALVDELAHTNVPGSRNTKRWEDVEELLEAGIDVLSTVNVQHLESLNDVVERITGVQQQETVPDEVVRRAEQIELVDLTPEALRRRLAHGNVYPAHKIDAALGNYFRPGNLTALRELALLWVADQVDVALQRYRAEQQITETWEARERVVVSITGGRESETLIRRASRIATRAGAELLVLHVLRGDGLAGAPLGAVAKYRKLAEDLGATFHTVVGDDVPVALLEFARASNATQLVVGTSRRSRLARVFDEGIGATVVQESGPIDVHMVTHEQSGGKLRKLTRNRVPLSRSRIMWGWALALLLPGLVTAIGSVYRGHIVQATDVLDYVLATVAVALVGGLGPALLAAGLSGLLMDYFFTTPTFSITIYEPQSVGTLVAMVIVAVMVSLVVDRAARRAEQAARSKTEATLLASYARTVLTHPFPLARLLEKVRENFGLSSVALLERSKGEWRRVACVGSQPCDEPDEADVDVPVTPDVHLALRGRALPATDRRVLEAAAGQALLALRQQRMAEQAAAAQRRADTTELRTALLSAVGHDLRTPLTSIKAAAGSLRDPELRLSTEDTSELLATVEESADRLAGLVDNLLDSSRLATGAVEPQLRAVGYYEVVARALSGVDDPRAVAVDVDEQLPLVLADVGLLERVVANVVDNALRHGRLSPRRPVDVDGDGRIDQDEPAVAVRASTHASHVELRIVDHGRGVPKGGSAALFAPFQRLGDRDATTGVGLGLSVAKGFTEAMGGTIAAEDTPGGGLTIVISLPVCPPGWTASDEVAVPMTVEPVGSAGPVELVGPVGPVGPVGSPSAEFAGSVTAAGSEWVGSERFGSESVRTEEQG</sequence>
<dbReference type="EC" id="2.7.13.3" evidence="4"/>
<dbReference type="InterPro" id="IPR006016">
    <property type="entry name" value="UspA"/>
</dbReference>
<evidence type="ECO:0000256" key="1">
    <source>
        <dbReference type="ARBA" id="ARBA00000085"/>
    </source>
</evidence>
<dbReference type="FunFam" id="3.40.50.300:FF:000483">
    <property type="entry name" value="Sensor histidine kinase KdpD"/>
    <property type="match status" value="1"/>
</dbReference>
<dbReference type="SUPFAM" id="SSF55874">
    <property type="entry name" value="ATPase domain of HSP90 chaperone/DNA topoisomerase II/histidine kinase"/>
    <property type="match status" value="1"/>
</dbReference>
<dbReference type="Gene3D" id="3.30.565.10">
    <property type="entry name" value="Histidine kinase-like ATPase, C-terminal domain"/>
    <property type="match status" value="1"/>
</dbReference>
<evidence type="ECO:0000256" key="12">
    <source>
        <dbReference type="ARBA" id="ARBA00023012"/>
    </source>
</evidence>
<dbReference type="CDD" id="cd00082">
    <property type="entry name" value="HisKA"/>
    <property type="match status" value="1"/>
</dbReference>
<dbReference type="Gene3D" id="1.10.287.130">
    <property type="match status" value="1"/>
</dbReference>
<keyword evidence="5" id="KW-0597">Phosphoprotein</keyword>
<evidence type="ECO:0000256" key="11">
    <source>
        <dbReference type="ARBA" id="ARBA00022989"/>
    </source>
</evidence>
<comment type="caution">
    <text evidence="16">The sequence shown here is derived from an EMBL/GenBank/DDBJ whole genome shotgun (WGS) entry which is preliminary data.</text>
</comment>
<dbReference type="PRINTS" id="PR00344">
    <property type="entry name" value="BCTRLSENSOR"/>
</dbReference>
<keyword evidence="6" id="KW-0808">Transferase</keyword>
<feature type="domain" description="Histidine kinase" evidence="15">
    <location>
        <begin position="626"/>
        <end position="855"/>
    </location>
</feature>
<comment type="subcellular location">
    <subcellularLocation>
        <location evidence="3">Cell membrane</location>
    </subcellularLocation>
    <subcellularLocation>
        <location evidence="2">Membrane</location>
        <topology evidence="2">Multi-pass membrane protein</topology>
    </subcellularLocation>
</comment>
<evidence type="ECO:0000256" key="13">
    <source>
        <dbReference type="ARBA" id="ARBA00023136"/>
    </source>
</evidence>
<dbReference type="GO" id="GO:0005737">
    <property type="term" value="C:cytoplasm"/>
    <property type="evidence" value="ECO:0007669"/>
    <property type="project" value="UniProtKB-ARBA"/>
</dbReference>
<evidence type="ECO:0000256" key="6">
    <source>
        <dbReference type="ARBA" id="ARBA00022679"/>
    </source>
</evidence>
<keyword evidence="11 14" id="KW-1133">Transmembrane helix</keyword>
<dbReference type="Proteomes" id="UP000323454">
    <property type="component" value="Unassembled WGS sequence"/>
</dbReference>
<evidence type="ECO:0000256" key="8">
    <source>
        <dbReference type="ARBA" id="ARBA00022741"/>
    </source>
</evidence>
<evidence type="ECO:0000256" key="3">
    <source>
        <dbReference type="ARBA" id="ARBA00004236"/>
    </source>
</evidence>
<dbReference type="GO" id="GO:0000155">
    <property type="term" value="F:phosphorelay sensor kinase activity"/>
    <property type="evidence" value="ECO:0007669"/>
    <property type="project" value="InterPro"/>
</dbReference>
<keyword evidence="9 16" id="KW-0418">Kinase</keyword>
<feature type="transmembrane region" description="Helical" evidence="14">
    <location>
        <begin position="466"/>
        <end position="487"/>
    </location>
</feature>
<evidence type="ECO:0000313" key="17">
    <source>
        <dbReference type="Proteomes" id="UP000323454"/>
    </source>
</evidence>
<dbReference type="Pfam" id="PF02702">
    <property type="entry name" value="KdpD"/>
    <property type="match status" value="1"/>
</dbReference>
<dbReference type="Gene3D" id="1.20.120.620">
    <property type="entry name" value="Backbone structure of the membrane domain of e. Coli histidine kinase receptor kdpd"/>
    <property type="match status" value="1"/>
</dbReference>
<dbReference type="PROSITE" id="PS50109">
    <property type="entry name" value="HIS_KIN"/>
    <property type="match status" value="1"/>
</dbReference>
<dbReference type="InterPro" id="IPR003594">
    <property type="entry name" value="HATPase_dom"/>
</dbReference>
<dbReference type="Gene3D" id="3.40.50.300">
    <property type="entry name" value="P-loop containing nucleotide triphosphate hydrolases"/>
    <property type="match status" value="1"/>
</dbReference>
<name>A0A5B2WRI7_9PSEU</name>
<dbReference type="SUPFAM" id="SSF47384">
    <property type="entry name" value="Homodimeric domain of signal transducing histidine kinase"/>
    <property type="match status" value="1"/>
</dbReference>
<feature type="transmembrane region" description="Helical" evidence="14">
    <location>
        <begin position="387"/>
        <end position="408"/>
    </location>
</feature>
<dbReference type="InterPro" id="IPR003661">
    <property type="entry name" value="HisK_dim/P_dom"/>
</dbReference>
<evidence type="ECO:0000313" key="16">
    <source>
        <dbReference type="EMBL" id="KAA2253604.1"/>
    </source>
</evidence>
<dbReference type="Pfam" id="PF00582">
    <property type="entry name" value="Usp"/>
    <property type="match status" value="1"/>
</dbReference>
<dbReference type="Pfam" id="PF13493">
    <property type="entry name" value="DUF4118"/>
    <property type="match status" value="1"/>
</dbReference>
<dbReference type="SUPFAM" id="SSF52402">
    <property type="entry name" value="Adenine nucleotide alpha hydrolases-like"/>
    <property type="match status" value="1"/>
</dbReference>
<dbReference type="InterPro" id="IPR014729">
    <property type="entry name" value="Rossmann-like_a/b/a_fold"/>
</dbReference>
<evidence type="ECO:0000256" key="4">
    <source>
        <dbReference type="ARBA" id="ARBA00012438"/>
    </source>
</evidence>
<dbReference type="EMBL" id="VUOB01000065">
    <property type="protein sequence ID" value="KAA2253604.1"/>
    <property type="molecule type" value="Genomic_DNA"/>
</dbReference>
<keyword evidence="7 14" id="KW-0812">Transmembrane</keyword>
<evidence type="ECO:0000259" key="15">
    <source>
        <dbReference type="PROSITE" id="PS50109"/>
    </source>
</evidence>
<evidence type="ECO:0000256" key="5">
    <source>
        <dbReference type="ARBA" id="ARBA00022553"/>
    </source>
</evidence>
<dbReference type="OrthoDB" id="9806130at2"/>
<dbReference type="GO" id="GO:0005886">
    <property type="term" value="C:plasma membrane"/>
    <property type="evidence" value="ECO:0007669"/>
    <property type="project" value="UniProtKB-SubCell"/>
</dbReference>
<dbReference type="InterPro" id="IPR052023">
    <property type="entry name" value="Histidine_kinase_KdpD"/>
</dbReference>
<keyword evidence="10" id="KW-0067">ATP-binding</keyword>
<dbReference type="SMART" id="SM00388">
    <property type="entry name" value="HisKA"/>
    <property type="match status" value="1"/>
</dbReference>
<dbReference type="GO" id="GO:0005524">
    <property type="term" value="F:ATP binding"/>
    <property type="evidence" value="ECO:0007669"/>
    <property type="project" value="UniProtKB-KW"/>
</dbReference>
<dbReference type="FunFam" id="3.40.50.620:FF:000112">
    <property type="entry name" value="Sensor histidine kinase KdpD"/>
    <property type="match status" value="1"/>
</dbReference>
<keyword evidence="8" id="KW-0547">Nucleotide-binding</keyword>
<dbReference type="Pfam" id="PF02518">
    <property type="entry name" value="HATPase_c"/>
    <property type="match status" value="1"/>
</dbReference>
<dbReference type="InterPro" id="IPR038318">
    <property type="entry name" value="KdpD_sf"/>
</dbReference>
<dbReference type="RefSeq" id="WP_149853768.1">
    <property type="nucleotide sequence ID" value="NZ_VUOB01000065.1"/>
</dbReference>
<comment type="catalytic activity">
    <reaction evidence="1">
        <text>ATP + protein L-histidine = ADP + protein N-phospho-L-histidine.</text>
        <dbReference type="EC" id="2.7.13.3"/>
    </reaction>
</comment>
<dbReference type="Pfam" id="PF00512">
    <property type="entry name" value="HisKA"/>
    <property type="match status" value="1"/>
</dbReference>
<accession>A0A5B2WRI7</accession>
<evidence type="ECO:0000256" key="10">
    <source>
        <dbReference type="ARBA" id="ARBA00022840"/>
    </source>
</evidence>
<dbReference type="PANTHER" id="PTHR45569:SF1">
    <property type="entry name" value="SENSOR PROTEIN KDPD"/>
    <property type="match status" value="1"/>
</dbReference>
<dbReference type="InterPro" id="IPR036097">
    <property type="entry name" value="HisK_dim/P_sf"/>
</dbReference>
<keyword evidence="12" id="KW-0902">Two-component regulatory system</keyword>
<keyword evidence="13 14" id="KW-0472">Membrane</keyword>
<dbReference type="Gene3D" id="3.40.50.620">
    <property type="entry name" value="HUPs"/>
    <property type="match status" value="1"/>
</dbReference>
<evidence type="ECO:0000256" key="9">
    <source>
        <dbReference type="ARBA" id="ARBA00022777"/>
    </source>
</evidence>
<gene>
    <name evidence="16" type="ORF">F0L68_32900</name>
</gene>
<dbReference type="InterPro" id="IPR027417">
    <property type="entry name" value="P-loop_NTPase"/>
</dbReference>
<dbReference type="InterPro" id="IPR004358">
    <property type="entry name" value="Sig_transdc_His_kin-like_C"/>
</dbReference>
<dbReference type="PANTHER" id="PTHR45569">
    <property type="entry name" value="SENSOR PROTEIN KDPD"/>
    <property type="match status" value="1"/>
</dbReference>
<organism evidence="16 17">
    <name type="scientific">Solihabitans fulvus</name>
    <dbReference type="NCBI Taxonomy" id="1892852"/>
    <lineage>
        <taxon>Bacteria</taxon>
        <taxon>Bacillati</taxon>
        <taxon>Actinomycetota</taxon>
        <taxon>Actinomycetes</taxon>
        <taxon>Pseudonocardiales</taxon>
        <taxon>Pseudonocardiaceae</taxon>
        <taxon>Solihabitans</taxon>
    </lineage>
</organism>
<evidence type="ECO:0000256" key="7">
    <source>
        <dbReference type="ARBA" id="ARBA00022692"/>
    </source>
</evidence>
<proteinExistence type="predicted"/>
<dbReference type="InterPro" id="IPR036890">
    <property type="entry name" value="HATPase_C_sf"/>
</dbReference>
<reference evidence="16 17" key="2">
    <citation type="submission" date="2019-09" db="EMBL/GenBank/DDBJ databases">
        <authorList>
            <person name="Jin C."/>
        </authorList>
    </citation>
    <scope>NUCLEOTIDE SEQUENCE [LARGE SCALE GENOMIC DNA]</scope>
    <source>
        <strain evidence="16 17">AN110305</strain>
    </source>
</reference>
<reference evidence="16 17" key="1">
    <citation type="submission" date="2019-09" db="EMBL/GenBank/DDBJ databases">
        <title>Goodfellowia gen. nov., a new genus of the Pseudonocardineae related to Actinoalloteichus, containing Goodfellowia coeruleoviolacea gen. nov., comb. nov. gen. nov., comb. nov.</title>
        <authorList>
            <person name="Labeda D."/>
        </authorList>
    </citation>
    <scope>NUCLEOTIDE SEQUENCE [LARGE SCALE GENOMIC DNA]</scope>
    <source>
        <strain evidence="16 17">AN110305</strain>
    </source>
</reference>
<dbReference type="CDD" id="cd01987">
    <property type="entry name" value="USP_KdpD-like"/>
    <property type="match status" value="1"/>
</dbReference>
<feature type="transmembrane region" description="Helical" evidence="14">
    <location>
        <begin position="420"/>
        <end position="446"/>
    </location>
</feature>
<evidence type="ECO:0000256" key="2">
    <source>
        <dbReference type="ARBA" id="ARBA00004141"/>
    </source>
</evidence>
<keyword evidence="17" id="KW-1185">Reference proteome</keyword>